<dbReference type="AlphaFoldDB" id="A0A9Q1C5U7"/>
<dbReference type="InterPro" id="IPR014716">
    <property type="entry name" value="Fibrinogen_a/b/g_C_1"/>
</dbReference>
<dbReference type="GO" id="GO:0005615">
    <property type="term" value="C:extracellular space"/>
    <property type="evidence" value="ECO:0007669"/>
    <property type="project" value="TreeGrafter"/>
</dbReference>
<keyword evidence="1" id="KW-0245">EGF-like domain</keyword>
<dbReference type="PROSITE" id="PS01186">
    <property type="entry name" value="EGF_2"/>
    <property type="match status" value="1"/>
</dbReference>
<dbReference type="OrthoDB" id="10359306at2759"/>
<evidence type="ECO:0000259" key="4">
    <source>
        <dbReference type="PROSITE" id="PS51406"/>
    </source>
</evidence>
<dbReference type="NCBIfam" id="NF040941">
    <property type="entry name" value="GGGWT_bact"/>
    <property type="match status" value="2"/>
</dbReference>
<evidence type="ECO:0000313" key="6">
    <source>
        <dbReference type="Proteomes" id="UP001152320"/>
    </source>
</evidence>
<keyword evidence="3" id="KW-0732">Signal</keyword>
<sequence>MNFLEIKTFSAITILLWTSNCLLAQRVNNQHVANSAAVDHSLGSTYFFYQRPEYPRDCQEVQDHCSSNNSSGVYFIKPDGYPDPFEVYCDNIHDSGGWTVFHRRSKGDVYFNRSWTKYKHGFGFLSHEFWLGNHKLSYMTNQKEYELRIEMTNSDGISFFLSYDKFRISDEFSNYNLASLGNYSGNAGMLTTWCPTNTGYRNCSCQRTCQNPYGCLDTCSDIQTCVCAEEYYLKEGKCVLPEECGCYAFQKLIPEGEFYANSDCTRRATCNNDQLTWDESYRCNSNAVCEEREDVRKCYCNSGYVGDGQTCTTASDCLDIYNSGVTDNGVYLIKPPSWPGSPFEVYCNMSDGGGWTVFQRRIDGTTDFYRTWDSYKNGFGFANHEMWLGNEKLYYLTNQKRYSIRIDVVNREGTPYYAKFDYFRINNENDKYRLSQLGAYSGTADERSNPDGYFLRYHLNYAFSTRDRDNDVHSSYHCAQYYRGAWWYKSCYYSNLNGDYHASQDSYESIWMSYIPGPNYNLKFTEMKIRPF</sequence>
<dbReference type="Pfam" id="PF12947">
    <property type="entry name" value="EGF_3"/>
    <property type="match status" value="1"/>
</dbReference>
<comment type="caution">
    <text evidence="5">The sequence shown here is derived from an EMBL/GenBank/DDBJ whole genome shotgun (WGS) entry which is preliminary data.</text>
</comment>
<dbReference type="EMBL" id="JAIZAY010000007">
    <property type="protein sequence ID" value="KAJ8038709.1"/>
    <property type="molecule type" value="Genomic_DNA"/>
</dbReference>
<dbReference type="Gene3D" id="3.90.215.10">
    <property type="entry name" value="Gamma Fibrinogen, chain A, domain 1"/>
    <property type="match status" value="2"/>
</dbReference>
<accession>A0A9Q1C5U7</accession>
<dbReference type="InterPro" id="IPR050373">
    <property type="entry name" value="Fibrinogen_C-term_domain"/>
</dbReference>
<organism evidence="5 6">
    <name type="scientific">Holothuria leucospilota</name>
    <name type="common">Black long sea cucumber</name>
    <name type="synonym">Mertensiothuria leucospilota</name>
    <dbReference type="NCBI Taxonomy" id="206669"/>
    <lineage>
        <taxon>Eukaryota</taxon>
        <taxon>Metazoa</taxon>
        <taxon>Echinodermata</taxon>
        <taxon>Eleutherozoa</taxon>
        <taxon>Echinozoa</taxon>
        <taxon>Holothuroidea</taxon>
        <taxon>Aspidochirotacea</taxon>
        <taxon>Aspidochirotida</taxon>
        <taxon>Holothuriidae</taxon>
        <taxon>Holothuria</taxon>
    </lineage>
</organism>
<feature type="chain" id="PRO_5040187203" evidence="3">
    <location>
        <begin position="25"/>
        <end position="532"/>
    </location>
</feature>
<feature type="domain" description="Fibrinogen C-terminal" evidence="4">
    <location>
        <begin position="49"/>
        <end position="188"/>
    </location>
</feature>
<protein>
    <submittedName>
        <fullName evidence="5">Fibrinogen C domain-containing protein 1</fullName>
    </submittedName>
</protein>
<keyword evidence="2" id="KW-1015">Disulfide bond</keyword>
<feature type="domain" description="Fibrinogen C-terminal" evidence="4">
    <location>
        <begin position="308"/>
        <end position="532"/>
    </location>
</feature>
<dbReference type="InterPro" id="IPR024731">
    <property type="entry name" value="NELL2-like_EGF"/>
</dbReference>
<dbReference type="InterPro" id="IPR036056">
    <property type="entry name" value="Fibrinogen-like_C"/>
</dbReference>
<dbReference type="PANTHER" id="PTHR19143">
    <property type="entry name" value="FIBRINOGEN/TENASCIN/ANGIOPOEITIN"/>
    <property type="match status" value="1"/>
</dbReference>
<evidence type="ECO:0000313" key="5">
    <source>
        <dbReference type="EMBL" id="KAJ8038709.1"/>
    </source>
</evidence>
<dbReference type="PROSITE" id="PS00514">
    <property type="entry name" value="FIBRINOGEN_C_1"/>
    <property type="match status" value="1"/>
</dbReference>
<keyword evidence="6" id="KW-1185">Reference proteome</keyword>
<dbReference type="InterPro" id="IPR002181">
    <property type="entry name" value="Fibrinogen_a/b/g_C_dom"/>
</dbReference>
<proteinExistence type="predicted"/>
<evidence type="ECO:0000256" key="2">
    <source>
        <dbReference type="ARBA" id="ARBA00023157"/>
    </source>
</evidence>
<gene>
    <name evidence="5" type="ORF">HOLleu_16208</name>
</gene>
<dbReference type="InterPro" id="IPR000742">
    <property type="entry name" value="EGF"/>
</dbReference>
<evidence type="ECO:0000256" key="1">
    <source>
        <dbReference type="ARBA" id="ARBA00022536"/>
    </source>
</evidence>
<evidence type="ECO:0000256" key="3">
    <source>
        <dbReference type="SAM" id="SignalP"/>
    </source>
</evidence>
<reference evidence="5" key="1">
    <citation type="submission" date="2021-10" db="EMBL/GenBank/DDBJ databases">
        <title>Tropical sea cucumber genome reveals ecological adaptation and Cuvierian tubules defense mechanism.</title>
        <authorList>
            <person name="Chen T."/>
        </authorList>
    </citation>
    <scope>NUCLEOTIDE SEQUENCE</scope>
    <source>
        <strain evidence="5">Nanhai2018</strain>
        <tissue evidence="5">Muscle</tissue>
    </source>
</reference>
<dbReference type="PANTHER" id="PTHR19143:SF458">
    <property type="entry name" value="FIBRINOGEN C-TERMINAL DOMAIN-CONTAINING PROTEIN-RELATED"/>
    <property type="match status" value="1"/>
</dbReference>
<dbReference type="Proteomes" id="UP001152320">
    <property type="component" value="Chromosome 7"/>
</dbReference>
<dbReference type="Gene3D" id="2.10.25.10">
    <property type="entry name" value="Laminin"/>
    <property type="match status" value="1"/>
</dbReference>
<dbReference type="InterPro" id="IPR020837">
    <property type="entry name" value="Fibrinogen_CS"/>
</dbReference>
<dbReference type="Pfam" id="PF00147">
    <property type="entry name" value="Fibrinogen_C"/>
    <property type="match status" value="2"/>
</dbReference>
<dbReference type="CDD" id="cd00087">
    <property type="entry name" value="FReD"/>
    <property type="match status" value="1"/>
</dbReference>
<name>A0A9Q1C5U7_HOLLE</name>
<dbReference type="PROSITE" id="PS51406">
    <property type="entry name" value="FIBRINOGEN_C_2"/>
    <property type="match status" value="2"/>
</dbReference>
<dbReference type="SMART" id="SM00186">
    <property type="entry name" value="FBG"/>
    <property type="match status" value="2"/>
</dbReference>
<feature type="signal peptide" evidence="3">
    <location>
        <begin position="1"/>
        <end position="24"/>
    </location>
</feature>
<dbReference type="SUPFAM" id="SSF56496">
    <property type="entry name" value="Fibrinogen C-terminal domain-like"/>
    <property type="match status" value="2"/>
</dbReference>
<dbReference type="CDD" id="cd19941">
    <property type="entry name" value="TIL"/>
    <property type="match status" value="1"/>
</dbReference>